<feature type="compositionally biased region" description="Polar residues" evidence="1">
    <location>
        <begin position="116"/>
        <end position="128"/>
    </location>
</feature>
<accession>A0A8H6CN87</accession>
<protein>
    <submittedName>
        <fullName evidence="2">Uncharacterized protein</fullName>
    </submittedName>
</protein>
<feature type="region of interest" description="Disordered" evidence="1">
    <location>
        <begin position="1"/>
        <end position="56"/>
    </location>
</feature>
<organism evidence="2 3">
    <name type="scientific">Letharia lupina</name>
    <dbReference type="NCBI Taxonomy" id="560253"/>
    <lineage>
        <taxon>Eukaryota</taxon>
        <taxon>Fungi</taxon>
        <taxon>Dikarya</taxon>
        <taxon>Ascomycota</taxon>
        <taxon>Pezizomycotina</taxon>
        <taxon>Lecanoromycetes</taxon>
        <taxon>OSLEUM clade</taxon>
        <taxon>Lecanoromycetidae</taxon>
        <taxon>Lecanorales</taxon>
        <taxon>Lecanorineae</taxon>
        <taxon>Parmeliaceae</taxon>
        <taxon>Letharia</taxon>
    </lineage>
</organism>
<evidence type="ECO:0000313" key="2">
    <source>
        <dbReference type="EMBL" id="KAF6226510.1"/>
    </source>
</evidence>
<gene>
    <name evidence="2" type="ORF">HO133_009376</name>
</gene>
<feature type="compositionally biased region" description="Low complexity" evidence="1">
    <location>
        <begin position="1"/>
        <end position="20"/>
    </location>
</feature>
<name>A0A8H6CN87_9LECA</name>
<dbReference type="EMBL" id="JACCJB010000006">
    <property type="protein sequence ID" value="KAF6226510.1"/>
    <property type="molecule type" value="Genomic_DNA"/>
</dbReference>
<feature type="region of interest" description="Disordered" evidence="1">
    <location>
        <begin position="79"/>
        <end position="182"/>
    </location>
</feature>
<feature type="compositionally biased region" description="Basic and acidic residues" evidence="1">
    <location>
        <begin position="141"/>
        <end position="156"/>
    </location>
</feature>
<comment type="caution">
    <text evidence="2">The sequence shown here is derived from an EMBL/GenBank/DDBJ whole genome shotgun (WGS) entry which is preliminary data.</text>
</comment>
<reference evidence="2 3" key="1">
    <citation type="journal article" date="2020" name="Genomics">
        <title>Complete, high-quality genomes from long-read metagenomic sequencing of two wolf lichen thalli reveals enigmatic genome architecture.</title>
        <authorList>
            <person name="McKenzie S.K."/>
            <person name="Walston R.F."/>
            <person name="Allen J.L."/>
        </authorList>
    </citation>
    <scope>NUCLEOTIDE SEQUENCE [LARGE SCALE GENOMIC DNA]</scope>
    <source>
        <strain evidence="2">WasteWater1</strain>
    </source>
</reference>
<feature type="region of interest" description="Disordered" evidence="1">
    <location>
        <begin position="426"/>
        <end position="451"/>
    </location>
</feature>
<evidence type="ECO:0000256" key="1">
    <source>
        <dbReference type="SAM" id="MobiDB-lite"/>
    </source>
</evidence>
<dbReference type="AlphaFoldDB" id="A0A8H6CN87"/>
<dbReference type="GeneID" id="59337771"/>
<sequence length="542" mass="60442">MSTRTSTRTSTVLSSQRTQQKSQENPKPFNKRPARSDHSQATPVKVRKLSRSDSATRRAYVEIPAKTLASALKRREESISLSNHPHAAVVPAKRSPGKVRFFQQGSTHGSRRSPREQPQGNIQASGDTVQVVVQLPSLVDGRGDRRSNSPQRKTENAAEDDETAIVTTQIEPSQKLSPNPDADFQTRYREIKSLAWIWVKNYFSDITPEAKKSLNLLHLAHTSPQLMECANWISCCGQKRTWEGVFNEQRAQLVYGVLGKMLEVHVFGHEMFGANKEQLRELRELDMELIDSDGFYRQRCRAHRILAFLAYPNTPTPNFHHSLTALHASFIELLSPLLPQSPPGLLQPQLLTILLKAATLSLSTRRERKVVYHWETHPAVGSLFESETMHILNATEHREEDDWRRNTDLEVVTMAGWPSCVAYRPNAADGEKADDGQGPMKKKKKGPKPKLGVNRIGRAEVCVTFGPAVKPLSVQPDNWLGKRLRVEMTERDAVKRAGDAKAAVAKKVAVLGAGVSAVLGLEYLVGHPSTLDEVLGYLGSFV</sequence>
<proteinExistence type="predicted"/>
<feature type="compositionally biased region" description="Polar residues" evidence="1">
    <location>
        <begin position="165"/>
        <end position="177"/>
    </location>
</feature>
<dbReference type="RefSeq" id="XP_037155063.1">
    <property type="nucleotide sequence ID" value="XM_037300237.1"/>
</dbReference>
<dbReference type="Proteomes" id="UP000593566">
    <property type="component" value="Unassembled WGS sequence"/>
</dbReference>
<keyword evidence="3" id="KW-1185">Reference proteome</keyword>
<evidence type="ECO:0000313" key="3">
    <source>
        <dbReference type="Proteomes" id="UP000593566"/>
    </source>
</evidence>